<feature type="compositionally biased region" description="Low complexity" evidence="1">
    <location>
        <begin position="13"/>
        <end position="32"/>
    </location>
</feature>
<dbReference type="SUPFAM" id="SSF54001">
    <property type="entry name" value="Cysteine proteinases"/>
    <property type="match status" value="1"/>
</dbReference>
<keyword evidence="4" id="KW-1185">Reference proteome</keyword>
<evidence type="ECO:0000259" key="2">
    <source>
        <dbReference type="PROSITE" id="PS50802"/>
    </source>
</evidence>
<dbReference type="InterPro" id="IPR050704">
    <property type="entry name" value="Peptidase_C85-like"/>
</dbReference>
<dbReference type="Proteomes" id="UP001651158">
    <property type="component" value="Unassembled WGS sequence"/>
</dbReference>
<sequence length="232" mass="26224">MNGRSPRRHTRGRSSSSHATSDSSCTRSSSESDNSRDFRLQLSRKGLILRSVPLDGNCLFSAFADQLTGDIRDNARLRNQAVAFLRDHCREMRPFCGDRSYKQMVRKLAVPGTYGDHMSIVALARVYAVDVIVHRLGQPPRLVAHGCALPSCAHPQVHLAYNGEIEHYSSVRSRNGSCTGPADVYMDLRRLEKEALRSLSCCHRRSDCEHHKHHCDQEDRKISHKMMLTNLN</sequence>
<organism evidence="3 4">
    <name type="scientific">Taenia crassiceps</name>
    <dbReference type="NCBI Taxonomy" id="6207"/>
    <lineage>
        <taxon>Eukaryota</taxon>
        <taxon>Metazoa</taxon>
        <taxon>Spiralia</taxon>
        <taxon>Lophotrochozoa</taxon>
        <taxon>Platyhelminthes</taxon>
        <taxon>Cestoda</taxon>
        <taxon>Eucestoda</taxon>
        <taxon>Cyclophyllidea</taxon>
        <taxon>Taeniidae</taxon>
        <taxon>Taenia</taxon>
    </lineage>
</organism>
<comment type="caution">
    <text evidence="3">The sequence shown here is derived from an EMBL/GenBank/DDBJ whole genome shotgun (WGS) entry which is preliminary data.</text>
</comment>
<evidence type="ECO:0000313" key="4">
    <source>
        <dbReference type="Proteomes" id="UP001651158"/>
    </source>
</evidence>
<proteinExistence type="predicted"/>
<dbReference type="InterPro" id="IPR003323">
    <property type="entry name" value="OTU_dom"/>
</dbReference>
<evidence type="ECO:0000313" key="3">
    <source>
        <dbReference type="EMBL" id="KAL5109887.1"/>
    </source>
</evidence>
<dbReference type="Gene3D" id="3.90.70.80">
    <property type="match status" value="1"/>
</dbReference>
<gene>
    <name evidence="3" type="ORF">TcWFU_002012</name>
</gene>
<dbReference type="PANTHER" id="PTHR12419">
    <property type="entry name" value="OTU DOMAIN CONTAINING PROTEIN"/>
    <property type="match status" value="1"/>
</dbReference>
<protein>
    <submittedName>
        <fullName evidence="3">OTU domain-containing protein 3</fullName>
    </submittedName>
</protein>
<dbReference type="EMBL" id="JAKROA010000002">
    <property type="protein sequence ID" value="KAL5109887.1"/>
    <property type="molecule type" value="Genomic_DNA"/>
</dbReference>
<name>A0ABR4QJW3_9CEST</name>
<accession>A0ABR4QJW3</accession>
<feature type="compositionally biased region" description="Basic residues" evidence="1">
    <location>
        <begin position="1"/>
        <end position="12"/>
    </location>
</feature>
<dbReference type="PROSITE" id="PS50802">
    <property type="entry name" value="OTU"/>
    <property type="match status" value="1"/>
</dbReference>
<dbReference type="Pfam" id="PF02338">
    <property type="entry name" value="OTU"/>
    <property type="match status" value="1"/>
</dbReference>
<feature type="domain" description="OTU" evidence="2">
    <location>
        <begin position="47"/>
        <end position="174"/>
    </location>
</feature>
<reference evidence="3 4" key="1">
    <citation type="journal article" date="2022" name="Front. Cell. Infect. Microbiol.">
        <title>The Genomes of Two Strains of Taenia crassiceps the Animal Model for the Study of Human Cysticercosis.</title>
        <authorList>
            <person name="Bobes R.J."/>
            <person name="Estrada K."/>
            <person name="Rios-Valencia D.G."/>
            <person name="Calderon-Gallegos A."/>
            <person name="de la Torre P."/>
            <person name="Carrero J.C."/>
            <person name="Sanchez-Flores A."/>
            <person name="Laclette J.P."/>
        </authorList>
    </citation>
    <scope>NUCLEOTIDE SEQUENCE [LARGE SCALE GENOMIC DNA]</scope>
    <source>
        <strain evidence="3">WFUcys</strain>
    </source>
</reference>
<evidence type="ECO:0000256" key="1">
    <source>
        <dbReference type="SAM" id="MobiDB-lite"/>
    </source>
</evidence>
<dbReference type="CDD" id="cd22756">
    <property type="entry name" value="OTU_OTUD3-like"/>
    <property type="match status" value="1"/>
</dbReference>
<feature type="region of interest" description="Disordered" evidence="1">
    <location>
        <begin position="1"/>
        <end position="33"/>
    </location>
</feature>
<dbReference type="PANTHER" id="PTHR12419:SF7">
    <property type="entry name" value="OTU DOMAIN-CONTAINING PROTEIN 3"/>
    <property type="match status" value="1"/>
</dbReference>
<dbReference type="InterPro" id="IPR038765">
    <property type="entry name" value="Papain-like_cys_pep_sf"/>
</dbReference>